<dbReference type="AlphaFoldDB" id="A0A0K1EIC8"/>
<dbReference type="KEGG" id="ccro:CMC5_047600"/>
<evidence type="ECO:0008006" key="4">
    <source>
        <dbReference type="Google" id="ProtNLM"/>
    </source>
</evidence>
<gene>
    <name evidence="2" type="ORF">CMC5_047600</name>
</gene>
<reference evidence="2 3" key="1">
    <citation type="submission" date="2015-07" db="EMBL/GenBank/DDBJ databases">
        <title>Genome analysis of myxobacterium Chondromyces crocatus Cm c5 reveals a high potential for natural compound synthesis and the genetic basis for the loss of fruiting body formation.</title>
        <authorList>
            <person name="Zaburannyi N."/>
            <person name="Bunk B."/>
            <person name="Maier J."/>
            <person name="Overmann J."/>
            <person name="Mueller R."/>
        </authorList>
    </citation>
    <scope>NUCLEOTIDE SEQUENCE [LARGE SCALE GENOMIC DNA]</scope>
    <source>
        <strain evidence="2 3">Cm c5</strain>
    </source>
</reference>
<dbReference type="InterPro" id="IPR011989">
    <property type="entry name" value="ARM-like"/>
</dbReference>
<feature type="compositionally biased region" description="Basic and acidic residues" evidence="1">
    <location>
        <begin position="393"/>
        <end position="405"/>
    </location>
</feature>
<feature type="region of interest" description="Disordered" evidence="1">
    <location>
        <begin position="386"/>
        <end position="405"/>
    </location>
</feature>
<accession>A0A0K1EIC8</accession>
<protein>
    <recommendedName>
        <fullName evidence="4">HEAT repeat domain-containing protein</fullName>
    </recommendedName>
</protein>
<dbReference type="Gene3D" id="1.25.10.10">
    <property type="entry name" value="Leucine-rich Repeat Variant"/>
    <property type="match status" value="1"/>
</dbReference>
<dbReference type="OrthoDB" id="5485723at2"/>
<dbReference type="RefSeq" id="WP_050432515.1">
    <property type="nucleotide sequence ID" value="NZ_CP012159.1"/>
</dbReference>
<evidence type="ECO:0000256" key="1">
    <source>
        <dbReference type="SAM" id="MobiDB-lite"/>
    </source>
</evidence>
<dbReference type="STRING" id="52.CMC5_047600"/>
<dbReference type="InterPro" id="IPR016024">
    <property type="entry name" value="ARM-type_fold"/>
</dbReference>
<dbReference type="Proteomes" id="UP000067626">
    <property type="component" value="Chromosome"/>
</dbReference>
<organism evidence="2 3">
    <name type="scientific">Chondromyces crocatus</name>
    <dbReference type="NCBI Taxonomy" id="52"/>
    <lineage>
        <taxon>Bacteria</taxon>
        <taxon>Pseudomonadati</taxon>
        <taxon>Myxococcota</taxon>
        <taxon>Polyangia</taxon>
        <taxon>Polyangiales</taxon>
        <taxon>Polyangiaceae</taxon>
        <taxon>Chondromyces</taxon>
    </lineage>
</organism>
<dbReference type="SUPFAM" id="SSF48371">
    <property type="entry name" value="ARM repeat"/>
    <property type="match status" value="1"/>
</dbReference>
<proteinExistence type="predicted"/>
<dbReference type="EMBL" id="CP012159">
    <property type="protein sequence ID" value="AKT40604.1"/>
    <property type="molecule type" value="Genomic_DNA"/>
</dbReference>
<name>A0A0K1EIC8_CHOCO</name>
<evidence type="ECO:0000313" key="3">
    <source>
        <dbReference type="Proteomes" id="UP000067626"/>
    </source>
</evidence>
<keyword evidence="3" id="KW-1185">Reference proteome</keyword>
<sequence length="583" mass="61910">MSGGGAGRTSALLATARLALEESLMVLADRRGSDAVLEALRDALTQLAEAVGPGGLTPVSPEGIARVAGGVTSAQELLGGEEEVASRLRSAAQWLREASEILRGSPLMQPSSRGAGAVPGIDEFLASVGVPRAHRIDVPAPKVIAREDDPGRPRLAVRGPGGPSGELAQIQTIARDCFEDLASLGSLRKLYPVEPWVDAAPFEQRLLDTLDALVSLELPLDPEAPALDVVESLFAYATEWTVPDFGRTFALAFTLCCLAPEGAMRWVVLALRRSHPRTYPAFVDAFALGSNPAIGRTIVELCVDEDPAIASVALEAMARRGETDMASAVLLSMRPGSGFNSKAIELAARLPAQAANPLLVRFMASPDPVVGVLSAAALASLGEESGPRHLRKRLQEPRGDDPRDQEARRIALETLCLLGDAGDRSLVAVEAAAVPEMMPWLGWHGHPEHAPLLEEALRRAAVSGAYDEAERLVRALERLGGGQVPHPGKLVPSAFEAELTAWSQALVGRTPLGVPRLRFGAPWTPGAILTELEAAETKQGERPVLTRELTLATGRMAHLDVEGWVAAQRRDIAACRELLAHRG</sequence>
<evidence type="ECO:0000313" key="2">
    <source>
        <dbReference type="EMBL" id="AKT40604.1"/>
    </source>
</evidence>